<sequence>MPFDKMLVRIRSRDGLERVTVDPGATVGKLQQAIEENLQVPVSNQLLSTNQNLLLSKSPNLAAEFTDMKNPSAPLSSLGISHGSVVFLSYNGERVIAGPPVTPAGAFGKKMTMDDLIARQTRIERQEKPHCCSLSFDRDAANAFQHYVHESLAFSVKRGGFMYGTVNEEGEVMVEFIYEPPQHGSEENLLLLRDADEEKHVDGIAAGLGMRRVGFIFTQTVSQNKRDYTLSTVEIKQAAELHAESEFESWATAIVKLEVNDEGGADVHFEAFQLSDQCVKLYKEGWFVDNVPDLDPKLSRMGKDVVILGKDTRDVDNDFFLVLVKILDHRGTLSTTFPIENRGTRVSLQNVKAHLDRTKSLPFVKRISDFHLLLMLSNYFDLNTDVPQLTEAVRLQTPVADGYQLIIDSLAGSVFLKPVNLICLVYSVDEIAEGHRGTCEPEQISRRLRACNDRLSAGSRLEWWLDVTMRCKVVVCQSVSWIHSGI</sequence>
<evidence type="ECO:0000256" key="5">
    <source>
        <dbReference type="ARBA" id="ARBA00060618"/>
    </source>
</evidence>
<evidence type="ECO:0000256" key="1">
    <source>
        <dbReference type="ARBA" id="ARBA00011025"/>
    </source>
</evidence>
<dbReference type="FunFam" id="3.10.20.90:FF:000331">
    <property type="entry name" value="NPL4-like protein 1"/>
    <property type="match status" value="1"/>
</dbReference>
<name>A0ABD1Z764_9MARC</name>
<protein>
    <recommendedName>
        <fullName evidence="6">MPN domain-containing protein</fullName>
    </recommendedName>
</protein>
<dbReference type="Pfam" id="PF05021">
    <property type="entry name" value="NPL4"/>
    <property type="match status" value="1"/>
</dbReference>
<organism evidence="7 8">
    <name type="scientific">Riccia fluitans</name>
    <dbReference type="NCBI Taxonomy" id="41844"/>
    <lineage>
        <taxon>Eukaryota</taxon>
        <taxon>Viridiplantae</taxon>
        <taxon>Streptophyta</taxon>
        <taxon>Embryophyta</taxon>
        <taxon>Marchantiophyta</taxon>
        <taxon>Marchantiopsida</taxon>
        <taxon>Marchantiidae</taxon>
        <taxon>Marchantiales</taxon>
        <taxon>Ricciaceae</taxon>
        <taxon>Riccia</taxon>
    </lineage>
</organism>
<dbReference type="PANTHER" id="PTHR12710">
    <property type="entry name" value="NUCLEAR PROTEIN LOCALIZATION 4"/>
    <property type="match status" value="1"/>
</dbReference>
<gene>
    <name evidence="7" type="ORF">R1flu_011205</name>
</gene>
<evidence type="ECO:0000313" key="7">
    <source>
        <dbReference type="EMBL" id="KAL2643618.1"/>
    </source>
</evidence>
<dbReference type="PROSITE" id="PS50249">
    <property type="entry name" value="MPN"/>
    <property type="match status" value="1"/>
</dbReference>
<evidence type="ECO:0000256" key="3">
    <source>
        <dbReference type="ARBA" id="ARBA00022786"/>
    </source>
</evidence>
<dbReference type="Proteomes" id="UP001605036">
    <property type="component" value="Unassembled WGS sequence"/>
</dbReference>
<dbReference type="CDD" id="cd08061">
    <property type="entry name" value="MPN_NPL4"/>
    <property type="match status" value="1"/>
</dbReference>
<dbReference type="AlphaFoldDB" id="A0ABD1Z764"/>
<dbReference type="Gene3D" id="3.40.140.10">
    <property type="entry name" value="Cytidine Deaminase, domain 2"/>
    <property type="match status" value="1"/>
</dbReference>
<comment type="caution">
    <text evidence="7">The sequence shown here is derived from an EMBL/GenBank/DDBJ whole genome shotgun (WGS) entry which is preliminary data.</text>
</comment>
<dbReference type="EMBL" id="JBHFFA010000002">
    <property type="protein sequence ID" value="KAL2643618.1"/>
    <property type="molecule type" value="Genomic_DNA"/>
</dbReference>
<dbReference type="InterPro" id="IPR016563">
    <property type="entry name" value="Npl4"/>
</dbReference>
<comment type="similarity">
    <text evidence="1">Belongs to the NPL4 family.</text>
</comment>
<dbReference type="Gene3D" id="3.10.20.90">
    <property type="entry name" value="Phosphatidylinositol 3-kinase Catalytic Subunit, Chain A, domain 1"/>
    <property type="match status" value="1"/>
</dbReference>
<evidence type="ECO:0000313" key="8">
    <source>
        <dbReference type="Proteomes" id="UP001605036"/>
    </source>
</evidence>
<dbReference type="InterPro" id="IPR037518">
    <property type="entry name" value="MPN"/>
</dbReference>
<dbReference type="InterPro" id="IPR024682">
    <property type="entry name" value="Npl4_Ub-like_dom"/>
</dbReference>
<keyword evidence="3" id="KW-0833">Ubl conjugation pathway</keyword>
<accession>A0ABD1Z764</accession>
<dbReference type="InterPro" id="IPR029071">
    <property type="entry name" value="Ubiquitin-like_domsf"/>
</dbReference>
<dbReference type="CDD" id="cd17055">
    <property type="entry name" value="Ubl_AtNPL4_like"/>
    <property type="match status" value="1"/>
</dbReference>
<dbReference type="InterPro" id="IPR007717">
    <property type="entry name" value="NPL4_C"/>
</dbReference>
<dbReference type="PANTHER" id="PTHR12710:SF0">
    <property type="entry name" value="NUCLEAR PROTEIN LOCALIZATION PROTEIN 4 HOMOLOG"/>
    <property type="match status" value="1"/>
</dbReference>
<comment type="function">
    <text evidence="4">May be part of a complex that binds ubiquitinated proteins and that is necessary for the export of misfolded proteins from the ER to the cytoplasm, where they are degraded by the proteasome.</text>
</comment>
<evidence type="ECO:0000259" key="6">
    <source>
        <dbReference type="PROSITE" id="PS50249"/>
    </source>
</evidence>
<dbReference type="SUPFAM" id="SSF54236">
    <property type="entry name" value="Ubiquitin-like"/>
    <property type="match status" value="1"/>
</dbReference>
<keyword evidence="2" id="KW-0597">Phosphoprotein</keyword>
<evidence type="ECO:0000256" key="2">
    <source>
        <dbReference type="ARBA" id="ARBA00022553"/>
    </source>
</evidence>
<reference evidence="7 8" key="1">
    <citation type="submission" date="2024-09" db="EMBL/GenBank/DDBJ databases">
        <title>Chromosome-scale assembly of Riccia fluitans.</title>
        <authorList>
            <person name="Paukszto L."/>
            <person name="Sawicki J."/>
            <person name="Karawczyk K."/>
            <person name="Piernik-Szablinska J."/>
            <person name="Szczecinska M."/>
            <person name="Mazdziarz M."/>
        </authorList>
    </citation>
    <scope>NUCLEOTIDE SEQUENCE [LARGE SCALE GENOMIC DNA]</scope>
    <source>
        <strain evidence="7">Rf_01</strain>
        <tissue evidence="7">Aerial parts of the thallus</tissue>
    </source>
</reference>
<proteinExistence type="inferred from homology"/>
<dbReference type="Pfam" id="PF11543">
    <property type="entry name" value="UN_NPL4"/>
    <property type="match status" value="1"/>
</dbReference>
<feature type="domain" description="MPN" evidence="6">
    <location>
        <begin position="133"/>
        <end position="274"/>
    </location>
</feature>
<keyword evidence="8" id="KW-1185">Reference proteome</keyword>
<evidence type="ECO:0000256" key="4">
    <source>
        <dbReference type="ARBA" id="ARBA00060043"/>
    </source>
</evidence>
<comment type="pathway">
    <text evidence="5">Protein degradation; proteasomal ubiquitin-dependent pathway.</text>
</comment>